<evidence type="ECO:0000256" key="1">
    <source>
        <dbReference type="ARBA" id="ARBA00022679"/>
    </source>
</evidence>
<dbReference type="Proteomes" id="UP000249590">
    <property type="component" value="Unassembled WGS sequence"/>
</dbReference>
<evidence type="ECO:0000256" key="2">
    <source>
        <dbReference type="ARBA" id="ARBA00023315"/>
    </source>
</evidence>
<name>A0A8B2NZ51_9HYPH</name>
<dbReference type="PANTHER" id="PTHR43877:SF5">
    <property type="entry name" value="BLL8307 PROTEIN"/>
    <property type="match status" value="1"/>
</dbReference>
<dbReference type="InterPro" id="IPR000182">
    <property type="entry name" value="GNAT_dom"/>
</dbReference>
<comment type="caution">
    <text evidence="4">The sequence shown here is derived from an EMBL/GenBank/DDBJ whole genome shotgun (WGS) entry which is preliminary data.</text>
</comment>
<keyword evidence="2" id="KW-0012">Acyltransferase</keyword>
<keyword evidence="1 4" id="KW-0808">Transferase</keyword>
<evidence type="ECO:0000259" key="3">
    <source>
        <dbReference type="PROSITE" id="PS51186"/>
    </source>
</evidence>
<dbReference type="OrthoDB" id="9803233at2"/>
<dbReference type="RefSeq" id="WP_111341601.1">
    <property type="nucleotide sequence ID" value="NZ_QHHQ01000001.1"/>
</dbReference>
<dbReference type="PANTHER" id="PTHR43877">
    <property type="entry name" value="AMINOALKYLPHOSPHONATE N-ACETYLTRANSFERASE-RELATED-RELATED"/>
    <property type="match status" value="1"/>
</dbReference>
<protein>
    <submittedName>
        <fullName evidence="4">GNAT family N-acetyltransferase</fullName>
    </submittedName>
</protein>
<dbReference type="Pfam" id="PF00583">
    <property type="entry name" value="Acetyltransf_1"/>
    <property type="match status" value="1"/>
</dbReference>
<dbReference type="Gene3D" id="3.40.630.30">
    <property type="match status" value="1"/>
</dbReference>
<accession>A0A8B2NZ51</accession>
<sequence length="160" mass="17284">MTLTVTRADLAAPEVLTLLAAHAAHCSSLSPPESCHFLTADGLDVPEVTVWAAWDGTELAGVGALKALPDEAGEIKSMHTAAAQRGKGVGKVILETILAEAERRGYHSLWLETGTIEAFGAARRLYERYGFAVCEPFGDYRLDPHSIFYTKTLETPEAVR</sequence>
<dbReference type="AlphaFoldDB" id="A0A8B2NZ51"/>
<dbReference type="EMBL" id="QHHQ01000001">
    <property type="protein sequence ID" value="RAI03156.1"/>
    <property type="molecule type" value="Genomic_DNA"/>
</dbReference>
<evidence type="ECO:0000313" key="4">
    <source>
        <dbReference type="EMBL" id="RAI03156.1"/>
    </source>
</evidence>
<dbReference type="GO" id="GO:0016747">
    <property type="term" value="F:acyltransferase activity, transferring groups other than amino-acyl groups"/>
    <property type="evidence" value="ECO:0007669"/>
    <property type="project" value="InterPro"/>
</dbReference>
<feature type="domain" description="N-acetyltransferase" evidence="3">
    <location>
        <begin position="3"/>
        <end position="154"/>
    </location>
</feature>
<keyword evidence="5" id="KW-1185">Reference proteome</keyword>
<dbReference type="SUPFAM" id="SSF55729">
    <property type="entry name" value="Acyl-CoA N-acyltransferases (Nat)"/>
    <property type="match status" value="1"/>
</dbReference>
<dbReference type="InterPro" id="IPR016181">
    <property type="entry name" value="Acyl_CoA_acyltransferase"/>
</dbReference>
<dbReference type="InterPro" id="IPR050832">
    <property type="entry name" value="Bact_Acetyltransf"/>
</dbReference>
<dbReference type="PROSITE" id="PS51186">
    <property type="entry name" value="GNAT"/>
    <property type="match status" value="1"/>
</dbReference>
<organism evidence="4 5">
    <name type="scientific">Acuticoccus sediminis</name>
    <dbReference type="NCBI Taxonomy" id="2184697"/>
    <lineage>
        <taxon>Bacteria</taxon>
        <taxon>Pseudomonadati</taxon>
        <taxon>Pseudomonadota</taxon>
        <taxon>Alphaproteobacteria</taxon>
        <taxon>Hyphomicrobiales</taxon>
        <taxon>Amorphaceae</taxon>
        <taxon>Acuticoccus</taxon>
    </lineage>
</organism>
<gene>
    <name evidence="4" type="ORF">DLJ53_01100</name>
</gene>
<evidence type="ECO:0000313" key="5">
    <source>
        <dbReference type="Proteomes" id="UP000249590"/>
    </source>
</evidence>
<reference evidence="4 5" key="1">
    <citation type="submission" date="2018-05" db="EMBL/GenBank/DDBJ databases">
        <title>Acuticoccus sediminis sp. nov., isolated from deep-sea sediment of Indian Ocean.</title>
        <authorList>
            <person name="Liu X."/>
            <person name="Lai Q."/>
            <person name="Du Y."/>
            <person name="Sun F."/>
            <person name="Zhang X."/>
            <person name="Wang S."/>
            <person name="Shao Z."/>
        </authorList>
    </citation>
    <scope>NUCLEOTIDE SEQUENCE [LARGE SCALE GENOMIC DNA]</scope>
    <source>
        <strain evidence="4 5">PTG4-2</strain>
    </source>
</reference>
<dbReference type="CDD" id="cd04301">
    <property type="entry name" value="NAT_SF"/>
    <property type="match status" value="1"/>
</dbReference>
<proteinExistence type="predicted"/>